<dbReference type="InterPro" id="IPR038377">
    <property type="entry name" value="Na/Glc_symporter_sf"/>
</dbReference>
<keyword evidence="2" id="KW-0808">Transferase</keyword>
<dbReference type="HOGENOM" id="CLU_2643981_0_0_6"/>
<dbReference type="Proteomes" id="UP000004471">
    <property type="component" value="Unassembled WGS sequence"/>
</dbReference>
<evidence type="ECO:0000256" key="1">
    <source>
        <dbReference type="SAM" id="Phobius"/>
    </source>
</evidence>
<proteinExistence type="predicted"/>
<protein>
    <submittedName>
        <fullName evidence="2">Sensor histidine kinase</fullName>
    </submittedName>
</protein>
<sequence>PPAEGNIYRWLKWTRRGLIVAIIALGYGFYLMLGAQQDLANLGIVAFVATLQFLPGVLSVLYWPTANRRGFIAGLLA</sequence>
<accession>F3FWZ9</accession>
<keyword evidence="1" id="KW-0812">Transmembrane</keyword>
<feature type="non-terminal residue" evidence="2">
    <location>
        <position position="77"/>
    </location>
</feature>
<name>F3FWZ9_PSESX</name>
<feature type="transmembrane region" description="Helical" evidence="1">
    <location>
        <begin position="39"/>
        <end position="63"/>
    </location>
</feature>
<dbReference type="GO" id="GO:0016301">
    <property type="term" value="F:kinase activity"/>
    <property type="evidence" value="ECO:0007669"/>
    <property type="project" value="UniProtKB-KW"/>
</dbReference>
<keyword evidence="1" id="KW-1133">Transmembrane helix</keyword>
<evidence type="ECO:0000313" key="3">
    <source>
        <dbReference type="Proteomes" id="UP000004471"/>
    </source>
</evidence>
<reference evidence="2 3" key="1">
    <citation type="journal article" date="2011" name="PLoS Pathog.">
        <title>Dynamic evolution of pathogenicity revealed by sequencing and comparative genomics of 19 Pseudomonas syringae isolates.</title>
        <authorList>
            <person name="Baltrus D.A."/>
            <person name="Nishimura M.T."/>
            <person name="Romanchuk A."/>
            <person name="Chang J.H."/>
            <person name="Mukhtar M.S."/>
            <person name="Cherkis K."/>
            <person name="Roach J."/>
            <person name="Grant S.R."/>
            <person name="Jones C.D."/>
            <person name="Dangl J.L."/>
        </authorList>
    </citation>
    <scope>NUCLEOTIDE SEQUENCE [LARGE SCALE GENOMIC DNA]</scope>
    <source>
        <strain evidence="3">M301072PT</strain>
    </source>
</reference>
<dbReference type="EMBL" id="AEAH01002842">
    <property type="protein sequence ID" value="EGH34741.1"/>
    <property type="molecule type" value="Genomic_DNA"/>
</dbReference>
<feature type="transmembrane region" description="Helical" evidence="1">
    <location>
        <begin position="17"/>
        <end position="33"/>
    </location>
</feature>
<keyword evidence="2" id="KW-0418">Kinase</keyword>
<organism evidence="2 3">
    <name type="scientific">Pseudomonas syringae pv. japonica str. M301072</name>
    <dbReference type="NCBI Taxonomy" id="629262"/>
    <lineage>
        <taxon>Bacteria</taxon>
        <taxon>Pseudomonadati</taxon>
        <taxon>Pseudomonadota</taxon>
        <taxon>Gammaproteobacteria</taxon>
        <taxon>Pseudomonadales</taxon>
        <taxon>Pseudomonadaceae</taxon>
        <taxon>Pseudomonas</taxon>
        <taxon>Pseudomonas syringae</taxon>
    </lineage>
</organism>
<comment type="caution">
    <text evidence="2">The sequence shown here is derived from an EMBL/GenBank/DDBJ whole genome shotgun (WGS) entry which is preliminary data.</text>
</comment>
<gene>
    <name evidence="2" type="ORF">PSYJA_39565</name>
</gene>
<dbReference type="AlphaFoldDB" id="F3FWZ9"/>
<dbReference type="Gene3D" id="1.20.1730.10">
    <property type="entry name" value="Sodium/glucose cotransporter"/>
    <property type="match status" value="1"/>
</dbReference>
<keyword evidence="1" id="KW-0472">Membrane</keyword>
<feature type="non-terminal residue" evidence="2">
    <location>
        <position position="1"/>
    </location>
</feature>
<evidence type="ECO:0000313" key="2">
    <source>
        <dbReference type="EMBL" id="EGH34741.1"/>
    </source>
</evidence>